<evidence type="ECO:0000313" key="3">
    <source>
        <dbReference type="EMBL" id="ODV53232.1"/>
    </source>
</evidence>
<proteinExistence type="predicted"/>
<evidence type="ECO:0000256" key="1">
    <source>
        <dbReference type="SAM" id="Phobius"/>
    </source>
</evidence>
<feature type="transmembrane region" description="Helical" evidence="1">
    <location>
        <begin position="41"/>
        <end position="63"/>
    </location>
</feature>
<feature type="transmembrane region" description="Helical" evidence="1">
    <location>
        <begin position="7"/>
        <end position="25"/>
    </location>
</feature>
<gene>
    <name evidence="3" type="ORF">BG258_23300</name>
</gene>
<dbReference type="EMBL" id="MECQ01000008">
    <property type="protein sequence ID" value="ODV53232.1"/>
    <property type="molecule type" value="Genomic_DNA"/>
</dbReference>
<feature type="domain" description="PAS" evidence="2">
    <location>
        <begin position="141"/>
        <end position="189"/>
    </location>
</feature>
<keyword evidence="1" id="KW-0472">Membrane</keyword>
<evidence type="ECO:0000259" key="2">
    <source>
        <dbReference type="Pfam" id="PF13426"/>
    </source>
</evidence>
<dbReference type="AlphaFoldDB" id="A0A1E4QYE8"/>
<dbReference type="Pfam" id="PF13426">
    <property type="entry name" value="PAS_9"/>
    <property type="match status" value="1"/>
</dbReference>
<dbReference type="SUPFAM" id="SSF55785">
    <property type="entry name" value="PYP-like sensor domain (PAS domain)"/>
    <property type="match status" value="1"/>
</dbReference>
<dbReference type="RefSeq" id="WP_069483475.1">
    <property type="nucleotide sequence ID" value="NZ_JACUVP010000003.1"/>
</dbReference>
<reference evidence="3 4" key="1">
    <citation type="submission" date="2016-09" db="EMBL/GenBank/DDBJ databases">
        <title>Draft genome sequence of the soil isolate, Lysinibacillus fusiformis M5, a potential hypoxanthine producer.</title>
        <authorList>
            <person name="Gallegos-Monterrosa R."/>
            <person name="Maroti G."/>
            <person name="Balint B."/>
            <person name="Kovacs A.T."/>
        </authorList>
    </citation>
    <scope>NUCLEOTIDE SEQUENCE [LARGE SCALE GENOMIC DNA]</scope>
    <source>
        <strain evidence="3 4">M5</strain>
    </source>
</reference>
<keyword evidence="1" id="KW-0812">Transmembrane</keyword>
<dbReference type="CDD" id="cd00130">
    <property type="entry name" value="PAS"/>
    <property type="match status" value="1"/>
</dbReference>
<accession>A0A1E4QYE8</accession>
<name>A0A1E4QYE8_9BACI</name>
<comment type="caution">
    <text evidence="3">The sequence shown here is derived from an EMBL/GenBank/DDBJ whole genome shotgun (WGS) entry which is preliminary data.</text>
</comment>
<dbReference type="InterPro" id="IPR000014">
    <property type="entry name" value="PAS"/>
</dbReference>
<dbReference type="Proteomes" id="UP000094784">
    <property type="component" value="Unassembled WGS sequence"/>
</dbReference>
<evidence type="ECO:0000313" key="4">
    <source>
        <dbReference type="Proteomes" id="UP000094784"/>
    </source>
</evidence>
<protein>
    <recommendedName>
        <fullName evidence="2">PAS domain-containing protein</fullName>
    </recommendedName>
</protein>
<keyword evidence="1" id="KW-1133">Transmembrane helix</keyword>
<dbReference type="InterPro" id="IPR035965">
    <property type="entry name" value="PAS-like_dom_sf"/>
</dbReference>
<sequence>MKLRKKIYATFILMIVAGTVSFRSVNEAIGHLPKILGVDPYAIFIGLVYLILTIGIMEYFVLFRISHFNEEIKEIKSNGFVCKRNIYNFTKKDELGEIIEDVNTVLHELNKQTLKLATKNKLYMSLVNDESIFTYRFKPCGTITFANNTFANTFNYHYKDMLGKDIFDFVERSGLNSEELKRSIALLNPSTTSSNLIYDTPRILNEENPKWIAWTISAAFDDRGLIKEYQVVGINMHKVSGLLEKEHGTENHKSTILLSPEGKIDYMFSSFDFSHVIGEDFMDFIHEKDKKIVAKTINSLLFYRKKSVVNVRVNFKEIFVHMQMAIDYSVGKDDKIRNIVINAIDMTEIQGAQEKVVGAVSDMHKILEKNKY</sequence>
<organism evidence="3 4">
    <name type="scientific">Lysinibacillus fusiformis</name>
    <dbReference type="NCBI Taxonomy" id="28031"/>
    <lineage>
        <taxon>Bacteria</taxon>
        <taxon>Bacillati</taxon>
        <taxon>Bacillota</taxon>
        <taxon>Bacilli</taxon>
        <taxon>Bacillales</taxon>
        <taxon>Bacillaceae</taxon>
        <taxon>Lysinibacillus</taxon>
    </lineage>
</organism>
<dbReference type="Gene3D" id="3.30.450.20">
    <property type="entry name" value="PAS domain"/>
    <property type="match status" value="1"/>
</dbReference>